<proteinExistence type="predicted"/>
<sequence>MEPSYNMQDDMESIKSPFIRGKGLNGKSYEELLVPDTDIPFVSFGRASIGLIFPPFYNNNELGRTPRLSNSSNIDYHGSESPHFGCKSMDRLSWSSQTMDDVEAEMRRLKLELKQTMDMFSTACKEALMAKQKV</sequence>
<accession>A0AAP0WWR8</accession>
<comment type="caution">
    <text evidence="1">The sequence shown here is derived from an EMBL/GenBank/DDBJ whole genome shotgun (WGS) entry which is preliminary data.</text>
</comment>
<reference evidence="1 2" key="1">
    <citation type="journal article" date="2024" name="Plant J.">
        <title>Genome sequences and population genomics reveal climatic adaptation and genomic divergence between two closely related sweetgum species.</title>
        <authorList>
            <person name="Xu W.Q."/>
            <person name="Ren C.Q."/>
            <person name="Zhang X.Y."/>
            <person name="Comes H.P."/>
            <person name="Liu X.H."/>
            <person name="Li Y.G."/>
            <person name="Kettle C.J."/>
            <person name="Jalonen R."/>
            <person name="Gaisberger H."/>
            <person name="Ma Y.Z."/>
            <person name="Qiu Y.X."/>
        </authorList>
    </citation>
    <scope>NUCLEOTIDE SEQUENCE [LARGE SCALE GENOMIC DNA]</scope>
    <source>
        <strain evidence="1">Hangzhou</strain>
    </source>
</reference>
<dbReference type="Proteomes" id="UP001415857">
    <property type="component" value="Unassembled WGS sequence"/>
</dbReference>
<dbReference type="EMBL" id="JBBPBK010000008">
    <property type="protein sequence ID" value="KAK9279581.1"/>
    <property type="molecule type" value="Genomic_DNA"/>
</dbReference>
<name>A0AAP0WWR8_LIQFO</name>
<evidence type="ECO:0000313" key="1">
    <source>
        <dbReference type="EMBL" id="KAK9279581.1"/>
    </source>
</evidence>
<protein>
    <submittedName>
        <fullName evidence="1">Uncharacterized protein</fullName>
    </submittedName>
</protein>
<organism evidence="1 2">
    <name type="scientific">Liquidambar formosana</name>
    <name type="common">Formosan gum</name>
    <dbReference type="NCBI Taxonomy" id="63359"/>
    <lineage>
        <taxon>Eukaryota</taxon>
        <taxon>Viridiplantae</taxon>
        <taxon>Streptophyta</taxon>
        <taxon>Embryophyta</taxon>
        <taxon>Tracheophyta</taxon>
        <taxon>Spermatophyta</taxon>
        <taxon>Magnoliopsida</taxon>
        <taxon>eudicotyledons</taxon>
        <taxon>Gunneridae</taxon>
        <taxon>Pentapetalae</taxon>
        <taxon>Saxifragales</taxon>
        <taxon>Altingiaceae</taxon>
        <taxon>Liquidambar</taxon>
    </lineage>
</organism>
<evidence type="ECO:0000313" key="2">
    <source>
        <dbReference type="Proteomes" id="UP001415857"/>
    </source>
</evidence>
<gene>
    <name evidence="1" type="ORF">L1049_013260</name>
</gene>
<keyword evidence="2" id="KW-1185">Reference proteome</keyword>
<dbReference type="AlphaFoldDB" id="A0AAP0WWR8"/>